<dbReference type="AlphaFoldDB" id="A0A160PR95"/>
<reference evidence="1 2" key="1">
    <citation type="submission" date="2016-02" db="EMBL/GenBank/DDBJ databases">
        <title>Corynebacterium glutamicum N24 whole genome sequencing project.</title>
        <authorList>
            <person name="Matsutani M."/>
            <person name="Nangtapong N."/>
            <person name="Yakushi T."/>
            <person name="Matsushita K."/>
        </authorList>
    </citation>
    <scope>NUCLEOTIDE SEQUENCE [LARGE SCALE GENOMIC DNA]</scope>
    <source>
        <strain evidence="1 2">N24</strain>
    </source>
</reference>
<dbReference type="KEGG" id="csur:N24_1793"/>
<name>A0A160PR95_9CORY</name>
<organism evidence="1 2">
    <name type="scientific">Corynebacterium suranareeae</name>
    <dbReference type="NCBI Taxonomy" id="2506452"/>
    <lineage>
        <taxon>Bacteria</taxon>
        <taxon>Bacillati</taxon>
        <taxon>Actinomycetota</taxon>
        <taxon>Actinomycetes</taxon>
        <taxon>Mycobacteriales</taxon>
        <taxon>Corynebacteriaceae</taxon>
        <taxon>Corynebacterium</taxon>
    </lineage>
</organism>
<protein>
    <submittedName>
        <fullName evidence="1">Uncharacterized protein</fullName>
    </submittedName>
</protein>
<evidence type="ECO:0000313" key="1">
    <source>
        <dbReference type="EMBL" id="BAU96055.1"/>
    </source>
</evidence>
<evidence type="ECO:0000313" key="2">
    <source>
        <dbReference type="Proteomes" id="UP000218244"/>
    </source>
</evidence>
<dbReference type="RefSeq" id="WP_096456273.1">
    <property type="nucleotide sequence ID" value="NZ_AP017369.1"/>
</dbReference>
<dbReference type="Proteomes" id="UP000218244">
    <property type="component" value="Chromosome"/>
</dbReference>
<keyword evidence="2" id="KW-1185">Reference proteome</keyword>
<accession>A0A160PR95</accession>
<gene>
    <name evidence="1" type="ORF">N24_1793</name>
</gene>
<sequence length="130" mass="14570">MSNSESASLPEPLPEGLALYDHPEHGLVVTSSNENTPHVTSVLTTSESFDITPEKLTEWQDVRVHNATNVDLPAEFRLVQHPAWGRMIVSTANHQYAENIYPAIFVDPRDTWKIVDAHIITVHKSSLTFI</sequence>
<proteinExistence type="predicted"/>
<dbReference type="EMBL" id="AP017369">
    <property type="protein sequence ID" value="BAU96055.1"/>
    <property type="molecule type" value="Genomic_DNA"/>
</dbReference>